<dbReference type="InterPro" id="IPR054129">
    <property type="entry name" value="DesT_TetR_C"/>
</dbReference>
<protein>
    <submittedName>
        <fullName evidence="7">Transcriptional regulator, TetR family</fullName>
    </submittedName>
</protein>
<dbReference type="SUPFAM" id="SSF46689">
    <property type="entry name" value="Homeodomain-like"/>
    <property type="match status" value="1"/>
</dbReference>
<dbReference type="Pfam" id="PF21943">
    <property type="entry name" value="TetR_C_46"/>
    <property type="match status" value="1"/>
</dbReference>
<evidence type="ECO:0000313" key="8">
    <source>
        <dbReference type="Proteomes" id="UP000196581"/>
    </source>
</evidence>
<dbReference type="GO" id="GO:0045892">
    <property type="term" value="P:negative regulation of DNA-templated transcription"/>
    <property type="evidence" value="ECO:0007669"/>
    <property type="project" value="UniProtKB-ARBA"/>
</dbReference>
<dbReference type="Proteomes" id="UP000196581">
    <property type="component" value="Unassembled WGS sequence"/>
</dbReference>
<reference evidence="8" key="1">
    <citation type="submission" date="2017-02" db="EMBL/GenBank/DDBJ databases">
        <authorList>
            <person name="Dridi B."/>
        </authorList>
    </citation>
    <scope>NUCLEOTIDE SEQUENCE [LARGE SCALE GENOMIC DNA]</scope>
    <source>
        <strain evidence="8">B Co 03.10</strain>
    </source>
</reference>
<evidence type="ECO:0000313" key="7">
    <source>
        <dbReference type="EMBL" id="SLN00119.1"/>
    </source>
</evidence>
<dbReference type="AlphaFoldDB" id="A0A1X6XM95"/>
<evidence type="ECO:0000256" key="2">
    <source>
        <dbReference type="ARBA" id="ARBA00023125"/>
    </source>
</evidence>
<dbReference type="RefSeq" id="WP_179207181.1">
    <property type="nucleotide sequence ID" value="NZ_FWFF01000019.1"/>
</dbReference>
<dbReference type="Pfam" id="PF00440">
    <property type="entry name" value="TetR_N"/>
    <property type="match status" value="1"/>
</dbReference>
<dbReference type="SUPFAM" id="SSF48498">
    <property type="entry name" value="Tetracyclin repressor-like, C-terminal domain"/>
    <property type="match status" value="1"/>
</dbReference>
<dbReference type="InterPro" id="IPR050109">
    <property type="entry name" value="HTH-type_TetR-like_transc_reg"/>
</dbReference>
<dbReference type="InterPro" id="IPR009057">
    <property type="entry name" value="Homeodomain-like_sf"/>
</dbReference>
<dbReference type="PRINTS" id="PR00455">
    <property type="entry name" value="HTHTETR"/>
</dbReference>
<feature type="domain" description="HTH tetR-type" evidence="6">
    <location>
        <begin position="11"/>
        <end position="71"/>
    </location>
</feature>
<accession>A0A1X6XM95</accession>
<keyword evidence="8" id="KW-1185">Reference proteome</keyword>
<dbReference type="InterPro" id="IPR001647">
    <property type="entry name" value="HTH_TetR"/>
</dbReference>
<feature type="DNA-binding region" description="H-T-H motif" evidence="4">
    <location>
        <begin position="34"/>
        <end position="53"/>
    </location>
</feature>
<organism evidence="7 8">
    <name type="scientific">Brevibacterium yomogidense</name>
    <dbReference type="NCBI Taxonomy" id="946573"/>
    <lineage>
        <taxon>Bacteria</taxon>
        <taxon>Bacillati</taxon>
        <taxon>Actinomycetota</taxon>
        <taxon>Actinomycetes</taxon>
        <taxon>Micrococcales</taxon>
        <taxon>Brevibacteriaceae</taxon>
        <taxon>Brevibacterium</taxon>
    </lineage>
</organism>
<evidence type="ECO:0000256" key="1">
    <source>
        <dbReference type="ARBA" id="ARBA00023015"/>
    </source>
</evidence>
<keyword evidence="1" id="KW-0805">Transcription regulation</keyword>
<evidence type="ECO:0000256" key="4">
    <source>
        <dbReference type="PROSITE-ProRule" id="PRU00335"/>
    </source>
</evidence>
<evidence type="ECO:0000256" key="5">
    <source>
        <dbReference type="SAM" id="MobiDB-lite"/>
    </source>
</evidence>
<gene>
    <name evidence="7" type="ORF">FM105_12300</name>
</gene>
<dbReference type="FunFam" id="1.10.10.60:FF:000141">
    <property type="entry name" value="TetR family transcriptional regulator"/>
    <property type="match status" value="1"/>
</dbReference>
<name>A0A1X6XM95_9MICO</name>
<dbReference type="Gene3D" id="1.10.357.10">
    <property type="entry name" value="Tetracycline Repressor, domain 2"/>
    <property type="match status" value="1"/>
</dbReference>
<evidence type="ECO:0000259" key="6">
    <source>
        <dbReference type="PROSITE" id="PS50977"/>
    </source>
</evidence>
<keyword evidence="3" id="KW-0804">Transcription</keyword>
<dbReference type="PANTHER" id="PTHR30055">
    <property type="entry name" value="HTH-TYPE TRANSCRIPTIONAL REGULATOR RUTR"/>
    <property type="match status" value="1"/>
</dbReference>
<dbReference type="PROSITE" id="PS50977">
    <property type="entry name" value="HTH_TETR_2"/>
    <property type="match status" value="1"/>
</dbReference>
<evidence type="ECO:0000256" key="3">
    <source>
        <dbReference type="ARBA" id="ARBA00023163"/>
    </source>
</evidence>
<dbReference type="GO" id="GO:0003700">
    <property type="term" value="F:DNA-binding transcription factor activity"/>
    <property type="evidence" value="ECO:0007669"/>
    <property type="project" value="TreeGrafter"/>
</dbReference>
<sequence length="218" mass="23927">MSPATRRLPRAERRRQLVATAMETFAARGYNAASMDETAEAADVSKPVLYQHFESKLDLYLVVLHQAADSLAERLSAAIELPGSNKHRIQATVRALFAFVDDHPHEFSVLFRADSYEPQALRVVQSIRLKMSHMIGDIVQRSTELSWNEALVVGRSAMQMGEGAAVALSEDPDLNRDNIAEVISDVLWTGFGGLPYAGEEPDGNQPSADRPADGPSHD</sequence>
<keyword evidence="2 4" id="KW-0238">DNA-binding</keyword>
<dbReference type="GO" id="GO:0000976">
    <property type="term" value="F:transcription cis-regulatory region binding"/>
    <property type="evidence" value="ECO:0007669"/>
    <property type="project" value="TreeGrafter"/>
</dbReference>
<feature type="region of interest" description="Disordered" evidence="5">
    <location>
        <begin position="194"/>
        <end position="218"/>
    </location>
</feature>
<dbReference type="InterPro" id="IPR036271">
    <property type="entry name" value="Tet_transcr_reg_TetR-rel_C_sf"/>
</dbReference>
<dbReference type="PANTHER" id="PTHR30055:SF160">
    <property type="entry name" value="TRANSCRIPTIONAL REGULATORY PROTEIN (PROBABLY ASNC-FAMILY)-RELATED"/>
    <property type="match status" value="1"/>
</dbReference>
<proteinExistence type="predicted"/>
<dbReference type="EMBL" id="FWFF01000019">
    <property type="protein sequence ID" value="SLN00119.1"/>
    <property type="molecule type" value="Genomic_DNA"/>
</dbReference>